<dbReference type="InterPro" id="IPR022689">
    <property type="entry name" value="Iron_dep_repressor"/>
</dbReference>
<dbReference type="PROSITE" id="PS50944">
    <property type="entry name" value="HTH_DTXR"/>
    <property type="match status" value="1"/>
</dbReference>
<evidence type="ECO:0000256" key="1">
    <source>
        <dbReference type="ARBA" id="ARBA00004496"/>
    </source>
</evidence>
<evidence type="ECO:0000256" key="5">
    <source>
        <dbReference type="ARBA" id="ARBA00022490"/>
    </source>
</evidence>
<evidence type="ECO:0000256" key="7">
    <source>
        <dbReference type="ARBA" id="ARBA00023004"/>
    </source>
</evidence>
<dbReference type="PANTHER" id="PTHR33238">
    <property type="entry name" value="IRON (METAL) DEPENDENT REPRESSOR, DTXR FAMILY"/>
    <property type="match status" value="1"/>
</dbReference>
<dbReference type="GO" id="GO:0003677">
    <property type="term" value="F:DNA binding"/>
    <property type="evidence" value="ECO:0007669"/>
    <property type="project" value="UniProtKB-KW"/>
</dbReference>
<name>A0A0G3H0Z7_9CORY</name>
<dbReference type="Proteomes" id="UP000035199">
    <property type="component" value="Chromosome"/>
</dbReference>
<dbReference type="KEGG" id="cmv:CMUST_13980"/>
<evidence type="ECO:0000259" key="16">
    <source>
        <dbReference type="PROSITE" id="PS50944"/>
    </source>
</evidence>
<evidence type="ECO:0000256" key="6">
    <source>
        <dbReference type="ARBA" id="ARBA00022491"/>
    </source>
</evidence>
<protein>
    <recommendedName>
        <fullName evidence="4">Diphtheria toxin repressor</fullName>
    </recommendedName>
    <alternativeName>
        <fullName evidence="14">Iron-dependent diphtheria tox regulatory element</fullName>
    </alternativeName>
    <alternativeName>
        <fullName evidence="13">Manganese transport regulator</fullName>
    </alternativeName>
    <alternativeName>
        <fullName evidence="15">Tox regulatory factor</fullName>
    </alternativeName>
</protein>
<dbReference type="InterPro" id="IPR050536">
    <property type="entry name" value="DtxR_MntR_Metal-Reg"/>
</dbReference>
<dbReference type="SUPFAM" id="SSF50037">
    <property type="entry name" value="C-terminal domain of transcriptional repressors"/>
    <property type="match status" value="1"/>
</dbReference>
<dbReference type="Gene3D" id="1.10.10.10">
    <property type="entry name" value="Winged helix-like DNA-binding domain superfamily/Winged helix DNA-binding domain"/>
    <property type="match status" value="1"/>
</dbReference>
<evidence type="ECO:0000256" key="8">
    <source>
        <dbReference type="ARBA" id="ARBA00023015"/>
    </source>
</evidence>
<keyword evidence="8" id="KW-0805">Transcription regulation</keyword>
<keyword evidence="6" id="KW-0678">Repressor</keyword>
<evidence type="ECO:0000256" key="13">
    <source>
        <dbReference type="ARBA" id="ARBA00032593"/>
    </source>
</evidence>
<dbReference type="InterPro" id="IPR007167">
    <property type="entry name" value="Fe-transptr_FeoA-like"/>
</dbReference>
<dbReference type="InterPro" id="IPR022687">
    <property type="entry name" value="HTH_DTXR"/>
</dbReference>
<dbReference type="Pfam" id="PF01325">
    <property type="entry name" value="Fe_dep_repress"/>
    <property type="match status" value="1"/>
</dbReference>
<evidence type="ECO:0000256" key="12">
    <source>
        <dbReference type="ARBA" id="ARBA00023211"/>
    </source>
</evidence>
<dbReference type="FunFam" id="1.10.60.10:FF:000004">
    <property type="entry name" value="DtxR family transcriptional regulator"/>
    <property type="match status" value="1"/>
</dbReference>
<keyword evidence="12" id="KW-0464">Manganese</keyword>
<reference evidence="18" key="2">
    <citation type="submission" date="2015-05" db="EMBL/GenBank/DDBJ databases">
        <title>Complete genome sequence of Corynebacterium mustelae DSM 45274, isolated from various tissues of a male ferret with lethal sepsis.</title>
        <authorList>
            <person name="Ruckert C."/>
            <person name="Albersmeier A."/>
            <person name="Winkler A."/>
            <person name="Tauch A."/>
        </authorList>
    </citation>
    <scope>NUCLEOTIDE SEQUENCE [LARGE SCALE GENOMIC DNA]</scope>
    <source>
        <strain evidence="18">DSM 45274</strain>
    </source>
</reference>
<dbReference type="Gene3D" id="1.10.60.10">
    <property type="entry name" value="Iron dependent repressor, metal binding and dimerisation domain"/>
    <property type="match status" value="1"/>
</dbReference>
<dbReference type="Pfam" id="PF02742">
    <property type="entry name" value="Fe_dep_repr_C"/>
    <property type="match status" value="1"/>
</dbReference>
<dbReference type="SMART" id="SM00899">
    <property type="entry name" value="FeoA"/>
    <property type="match status" value="1"/>
</dbReference>
<dbReference type="EMBL" id="CP011542">
    <property type="protein sequence ID" value="AKK07089.1"/>
    <property type="molecule type" value="Genomic_DNA"/>
</dbReference>
<dbReference type="InterPro" id="IPR008988">
    <property type="entry name" value="Transcriptional_repressor_C"/>
</dbReference>
<dbReference type="InterPro" id="IPR036388">
    <property type="entry name" value="WH-like_DNA-bd_sf"/>
</dbReference>
<evidence type="ECO:0000256" key="3">
    <source>
        <dbReference type="ARBA" id="ARBA00011738"/>
    </source>
</evidence>
<accession>A0A0G3H0Z7</accession>
<keyword evidence="10" id="KW-0010">Activator</keyword>
<evidence type="ECO:0000256" key="9">
    <source>
        <dbReference type="ARBA" id="ARBA00023125"/>
    </source>
</evidence>
<dbReference type="SMART" id="SM00529">
    <property type="entry name" value="HTH_DTXR"/>
    <property type="match status" value="1"/>
</dbReference>
<keyword evidence="7" id="KW-0408">Iron</keyword>
<comment type="similarity">
    <text evidence="2">Belongs to the DtxR/MntR family.</text>
</comment>
<dbReference type="GO" id="GO:0005737">
    <property type="term" value="C:cytoplasm"/>
    <property type="evidence" value="ECO:0007669"/>
    <property type="project" value="UniProtKB-SubCell"/>
</dbReference>
<dbReference type="GO" id="GO:0046983">
    <property type="term" value="F:protein dimerization activity"/>
    <property type="evidence" value="ECO:0007669"/>
    <property type="project" value="InterPro"/>
</dbReference>
<keyword evidence="5" id="KW-0963">Cytoplasm</keyword>
<organism evidence="17 18">
    <name type="scientific">Corynebacterium mustelae</name>
    <dbReference type="NCBI Taxonomy" id="571915"/>
    <lineage>
        <taxon>Bacteria</taxon>
        <taxon>Bacillati</taxon>
        <taxon>Actinomycetota</taxon>
        <taxon>Actinomycetes</taxon>
        <taxon>Mycobacteriales</taxon>
        <taxon>Corynebacteriaceae</taxon>
        <taxon>Corynebacterium</taxon>
    </lineage>
</organism>
<sequence>MHVMEFPEKTQDYLKCIWDIVERTGEPAALGTIAVSLGQKTPTASEAVKRLVARGLVHHEKYAGVLLTEKGKAVALAMVRRHRLVEMFLVQVLGYSWDEVHEEADRLEHAVSDTFLDRIDRMLGHPTRDPHGDPIPDAQGNIETLSRQALSTVLPGQPVVVEQIHDGDPDFLRYLAQHNIAPGTELIIRTAPVAGVLEVWVDESPVAVSVQAAGDIRVVGLD</sequence>
<reference evidence="17 18" key="1">
    <citation type="journal article" date="2015" name="Genome Announc.">
        <title>Complete Genome Sequence of the Type Strain Corynebacterium mustelae DSM 45274, Isolated from Various Tissues of a Male Ferret with Lethal Sepsis.</title>
        <authorList>
            <person name="Ruckert C."/>
            <person name="Eimer J."/>
            <person name="Winkler A."/>
            <person name="Tauch A."/>
        </authorList>
    </citation>
    <scope>NUCLEOTIDE SEQUENCE [LARGE SCALE GENOMIC DNA]</scope>
    <source>
        <strain evidence="17 18">DSM 45274</strain>
    </source>
</reference>
<feature type="domain" description="HTH dtxR-type" evidence="16">
    <location>
        <begin position="6"/>
        <end position="68"/>
    </location>
</feature>
<keyword evidence="9" id="KW-0238">DNA-binding</keyword>
<proteinExistence type="inferred from homology"/>
<dbReference type="GO" id="GO:0045892">
    <property type="term" value="P:negative regulation of DNA-templated transcription"/>
    <property type="evidence" value="ECO:0007669"/>
    <property type="project" value="TreeGrafter"/>
</dbReference>
<dbReference type="InterPro" id="IPR001367">
    <property type="entry name" value="Fe_dep_repressor"/>
</dbReference>
<dbReference type="InterPro" id="IPR036421">
    <property type="entry name" value="Fe_dep_repressor_sf"/>
</dbReference>
<dbReference type="GO" id="GO:0003700">
    <property type="term" value="F:DNA-binding transcription factor activity"/>
    <property type="evidence" value="ECO:0007669"/>
    <property type="project" value="InterPro"/>
</dbReference>
<evidence type="ECO:0000256" key="15">
    <source>
        <dbReference type="ARBA" id="ARBA00033329"/>
    </source>
</evidence>
<dbReference type="SUPFAM" id="SSF46785">
    <property type="entry name" value="Winged helix' DNA-binding domain"/>
    <property type="match status" value="1"/>
</dbReference>
<gene>
    <name evidence="17" type="ORF">CMUST_13980</name>
</gene>
<evidence type="ECO:0000313" key="17">
    <source>
        <dbReference type="EMBL" id="AKK07089.1"/>
    </source>
</evidence>
<keyword evidence="18" id="KW-1185">Reference proteome</keyword>
<evidence type="ECO:0000256" key="11">
    <source>
        <dbReference type="ARBA" id="ARBA00023163"/>
    </source>
</evidence>
<comment type="subunit">
    <text evidence="3">Homodimer.</text>
</comment>
<dbReference type="InterPro" id="IPR038157">
    <property type="entry name" value="FeoA_core_dom"/>
</dbReference>
<comment type="subcellular location">
    <subcellularLocation>
        <location evidence="1">Cytoplasm</location>
    </subcellularLocation>
</comment>
<dbReference type="SUPFAM" id="SSF47979">
    <property type="entry name" value="Iron-dependent repressor protein, dimerization domain"/>
    <property type="match status" value="1"/>
</dbReference>
<dbReference type="GO" id="GO:0046914">
    <property type="term" value="F:transition metal ion binding"/>
    <property type="evidence" value="ECO:0007669"/>
    <property type="project" value="InterPro"/>
</dbReference>
<dbReference type="Pfam" id="PF04023">
    <property type="entry name" value="FeoA"/>
    <property type="match status" value="1"/>
</dbReference>
<dbReference type="AlphaFoldDB" id="A0A0G3H0Z7"/>
<evidence type="ECO:0000313" key="18">
    <source>
        <dbReference type="Proteomes" id="UP000035199"/>
    </source>
</evidence>
<evidence type="ECO:0000256" key="10">
    <source>
        <dbReference type="ARBA" id="ARBA00023159"/>
    </source>
</evidence>
<evidence type="ECO:0000256" key="14">
    <source>
        <dbReference type="ARBA" id="ARBA00032618"/>
    </source>
</evidence>
<dbReference type="InterPro" id="IPR036390">
    <property type="entry name" value="WH_DNA-bd_sf"/>
</dbReference>
<evidence type="ECO:0000256" key="2">
    <source>
        <dbReference type="ARBA" id="ARBA00007871"/>
    </source>
</evidence>
<dbReference type="PANTHER" id="PTHR33238:SF11">
    <property type="entry name" value="TRANSCRIPTIONAL REGULATOR MNTR"/>
    <property type="match status" value="1"/>
</dbReference>
<keyword evidence="11" id="KW-0804">Transcription</keyword>
<dbReference type="STRING" id="571915.CMUST_13980"/>
<dbReference type="Gene3D" id="2.30.30.90">
    <property type="match status" value="1"/>
</dbReference>
<dbReference type="PATRIC" id="fig|571915.4.peg.3001"/>
<evidence type="ECO:0000256" key="4">
    <source>
        <dbReference type="ARBA" id="ARBA00016140"/>
    </source>
</evidence>